<dbReference type="AlphaFoldDB" id="A0A9N9N301"/>
<protein>
    <submittedName>
        <fullName evidence="2">4048_t:CDS:1</fullName>
    </submittedName>
</protein>
<comment type="caution">
    <text evidence="2">The sequence shown here is derived from an EMBL/GenBank/DDBJ whole genome shotgun (WGS) entry which is preliminary data.</text>
</comment>
<feature type="non-terminal residue" evidence="2">
    <location>
        <position position="745"/>
    </location>
</feature>
<evidence type="ECO:0000313" key="2">
    <source>
        <dbReference type="EMBL" id="CAG8699424.1"/>
    </source>
</evidence>
<dbReference type="OrthoDB" id="2379746at2759"/>
<feature type="region of interest" description="Disordered" evidence="1">
    <location>
        <begin position="724"/>
        <end position="745"/>
    </location>
</feature>
<keyword evidence="3" id="KW-1185">Reference proteome</keyword>
<evidence type="ECO:0000313" key="3">
    <source>
        <dbReference type="Proteomes" id="UP000789396"/>
    </source>
</evidence>
<dbReference type="EMBL" id="CAJVPZ010020261">
    <property type="protein sequence ID" value="CAG8699424.1"/>
    <property type="molecule type" value="Genomic_DNA"/>
</dbReference>
<reference evidence="2" key="1">
    <citation type="submission" date="2021-06" db="EMBL/GenBank/DDBJ databases">
        <authorList>
            <person name="Kallberg Y."/>
            <person name="Tangrot J."/>
            <person name="Rosling A."/>
        </authorList>
    </citation>
    <scope>NUCLEOTIDE SEQUENCE</scope>
    <source>
        <strain evidence="2">IN212</strain>
    </source>
</reference>
<gene>
    <name evidence="2" type="ORF">RFULGI_LOCUS10344</name>
</gene>
<proteinExistence type="predicted"/>
<feature type="region of interest" description="Disordered" evidence="1">
    <location>
        <begin position="441"/>
        <end position="461"/>
    </location>
</feature>
<dbReference type="Proteomes" id="UP000789396">
    <property type="component" value="Unassembled WGS sequence"/>
</dbReference>
<name>A0A9N9N301_9GLOM</name>
<accession>A0A9N9N301</accession>
<sequence length="745" mass="86865">YMRYKKMIFPFVTVRRDNKTILPAALFEVDESFTFEHLLYQADSEYVPGENVKVEIQVKGTNTWHNVVSGINGSLKLCTREEQNISHIRFTIQDEYPKSSSSIVPSTYNAFNEMMSAASKKVLPDSKLTTNRNDHLYNDLLALLRSNNLGWEYGTHNIAGKSFVNKLTSLLYYLDDKHQTLKLRSLKIPTFFLQLPLYQQNTYYKNGSHHKTTLKRKDLEFYADKLEECILEPWASKLCWNQVVTASLELCSVARTYANYLETVNQHMQRIQLASAPARSPENNSNLEIRTPCAKNAIKEIYLPIAEHIKDTSEYEIISLEEFLPENKEKRFFYLSNLTIDSTIMLYRYHHGNYLGTLNFIWKIPEDFELRDDTKNAQAIIRTQSLLPQFFTRYMRRHIENLLSVHERRHSNILYLPSFISVRDLRESIVERLENKRNEHPLSNNLPIGEEVPTSTGVRNKKSATLKQTELSASDHDFTKLSITPSVSLFTKIPEDLTQSFYIMAKIDPELDKSMTTMNQLLKRNLYQDFVKSHCLRMPYDDFQSLSFIPDPEPLENEFEIIYGKPTLERFRPSAMNITIDDEIGEKRPGQFVNTKIRRTITCEYCGKMRCIYSNIALTNNEEIKLQTTLDGLYYSCGSQLLPEDHELSEHLSIRLNLTCDSPIESTYFSWRLKRFDICYWCGESIDLIEPSDTLKNEWKTIYPLCSFCKNNGKTWHKRAPKKFNQLSSTEESSKTNTTNKKQKT</sequence>
<organism evidence="2 3">
    <name type="scientific">Racocetra fulgida</name>
    <dbReference type="NCBI Taxonomy" id="60492"/>
    <lineage>
        <taxon>Eukaryota</taxon>
        <taxon>Fungi</taxon>
        <taxon>Fungi incertae sedis</taxon>
        <taxon>Mucoromycota</taxon>
        <taxon>Glomeromycotina</taxon>
        <taxon>Glomeromycetes</taxon>
        <taxon>Diversisporales</taxon>
        <taxon>Gigasporaceae</taxon>
        <taxon>Racocetra</taxon>
    </lineage>
</organism>
<evidence type="ECO:0000256" key="1">
    <source>
        <dbReference type="SAM" id="MobiDB-lite"/>
    </source>
</evidence>
<feature type="compositionally biased region" description="Low complexity" evidence="1">
    <location>
        <begin position="728"/>
        <end position="745"/>
    </location>
</feature>